<gene>
    <name evidence="1" type="ORF">BLNAU_162</name>
</gene>
<comment type="caution">
    <text evidence="1">The sequence shown here is derived from an EMBL/GenBank/DDBJ whole genome shotgun (WGS) entry which is preliminary data.</text>
</comment>
<evidence type="ECO:0000313" key="1">
    <source>
        <dbReference type="EMBL" id="KAK2964862.1"/>
    </source>
</evidence>
<sequence length="124" mass="13704">MSLPTGRGNLLNSLIDLENAFFVHIRRNADKCGEFSVQCDKTMHRLDGTRSTFSHTNKADDNDDDSIHDICLRTAIQVTFAVPHGLSTSKNSEQNEIIPEIAAGSITTVERLQVEDLCAMLISD</sequence>
<protein>
    <submittedName>
        <fullName evidence="1">Uncharacterized protein</fullName>
    </submittedName>
</protein>
<keyword evidence="2" id="KW-1185">Reference proteome</keyword>
<organism evidence="1 2">
    <name type="scientific">Blattamonas nauphoetae</name>
    <dbReference type="NCBI Taxonomy" id="2049346"/>
    <lineage>
        <taxon>Eukaryota</taxon>
        <taxon>Metamonada</taxon>
        <taxon>Preaxostyla</taxon>
        <taxon>Oxymonadida</taxon>
        <taxon>Blattamonas</taxon>
    </lineage>
</organism>
<dbReference type="Proteomes" id="UP001281761">
    <property type="component" value="Unassembled WGS sequence"/>
</dbReference>
<proteinExistence type="predicted"/>
<accession>A0ABQ9YM93</accession>
<name>A0ABQ9YM93_9EUKA</name>
<dbReference type="EMBL" id="JARBJD010000001">
    <property type="protein sequence ID" value="KAK2964862.1"/>
    <property type="molecule type" value="Genomic_DNA"/>
</dbReference>
<reference evidence="1 2" key="1">
    <citation type="journal article" date="2022" name="bioRxiv">
        <title>Genomics of Preaxostyla Flagellates Illuminates Evolutionary Transitions and the Path Towards Mitochondrial Loss.</title>
        <authorList>
            <person name="Novak L.V.F."/>
            <person name="Treitli S.C."/>
            <person name="Pyrih J."/>
            <person name="Halakuc P."/>
            <person name="Pipaliya S.V."/>
            <person name="Vacek V."/>
            <person name="Brzon O."/>
            <person name="Soukal P."/>
            <person name="Eme L."/>
            <person name="Dacks J.B."/>
            <person name="Karnkowska A."/>
            <person name="Elias M."/>
            <person name="Hampl V."/>
        </authorList>
    </citation>
    <scope>NUCLEOTIDE SEQUENCE [LARGE SCALE GENOMIC DNA]</scope>
    <source>
        <strain evidence="1">NAU3</strain>
        <tissue evidence="1">Gut</tissue>
    </source>
</reference>
<evidence type="ECO:0000313" key="2">
    <source>
        <dbReference type="Proteomes" id="UP001281761"/>
    </source>
</evidence>